<evidence type="ECO:0000313" key="15">
    <source>
        <dbReference type="Proteomes" id="UP001203665"/>
    </source>
</evidence>
<evidence type="ECO:0000259" key="12">
    <source>
        <dbReference type="Pfam" id="PF02558"/>
    </source>
</evidence>
<dbReference type="InterPro" id="IPR036291">
    <property type="entry name" value="NAD(P)-bd_dom_sf"/>
</dbReference>
<dbReference type="Pfam" id="PF02558">
    <property type="entry name" value="ApbA"/>
    <property type="match status" value="1"/>
</dbReference>
<dbReference type="InterPro" id="IPR008927">
    <property type="entry name" value="6-PGluconate_DH-like_C_sf"/>
</dbReference>
<evidence type="ECO:0000256" key="2">
    <source>
        <dbReference type="ARBA" id="ARBA00004994"/>
    </source>
</evidence>
<evidence type="ECO:0000313" key="14">
    <source>
        <dbReference type="EMBL" id="MCM2674834.1"/>
    </source>
</evidence>
<dbReference type="RefSeq" id="WP_251604939.1">
    <property type="nucleotide sequence ID" value="NZ_JAMQJY010000001.1"/>
</dbReference>
<comment type="catalytic activity">
    <reaction evidence="10 11">
        <text>(R)-pantoate + NADP(+) = 2-dehydropantoate + NADPH + H(+)</text>
        <dbReference type="Rhea" id="RHEA:16233"/>
        <dbReference type="ChEBI" id="CHEBI:11561"/>
        <dbReference type="ChEBI" id="CHEBI:15378"/>
        <dbReference type="ChEBI" id="CHEBI:15980"/>
        <dbReference type="ChEBI" id="CHEBI:57783"/>
        <dbReference type="ChEBI" id="CHEBI:58349"/>
        <dbReference type="EC" id="1.1.1.169"/>
    </reaction>
</comment>
<keyword evidence="8 11" id="KW-0560">Oxidoreductase</keyword>
<dbReference type="InterPro" id="IPR013328">
    <property type="entry name" value="6PGD_dom2"/>
</dbReference>
<evidence type="ECO:0000256" key="3">
    <source>
        <dbReference type="ARBA" id="ARBA00007870"/>
    </source>
</evidence>
<name>A0ABT0XI08_9BACI</name>
<evidence type="ECO:0000256" key="5">
    <source>
        <dbReference type="ARBA" id="ARBA00019465"/>
    </source>
</evidence>
<comment type="similarity">
    <text evidence="3 11">Belongs to the ketopantoate reductase family.</text>
</comment>
<evidence type="ECO:0000256" key="8">
    <source>
        <dbReference type="ARBA" id="ARBA00023002"/>
    </source>
</evidence>
<evidence type="ECO:0000256" key="11">
    <source>
        <dbReference type="RuleBase" id="RU362068"/>
    </source>
</evidence>
<dbReference type="SUPFAM" id="SSF51735">
    <property type="entry name" value="NAD(P)-binding Rossmann-fold domains"/>
    <property type="match status" value="1"/>
</dbReference>
<dbReference type="InterPro" id="IPR003710">
    <property type="entry name" value="ApbA"/>
</dbReference>
<accession>A0ABT0XI08</accession>
<keyword evidence="15" id="KW-1185">Reference proteome</keyword>
<dbReference type="InterPro" id="IPR013332">
    <property type="entry name" value="KPR_N"/>
</dbReference>
<dbReference type="Pfam" id="PF08546">
    <property type="entry name" value="ApbA_C"/>
    <property type="match status" value="1"/>
</dbReference>
<dbReference type="PANTHER" id="PTHR43765:SF2">
    <property type="entry name" value="2-DEHYDROPANTOATE 2-REDUCTASE"/>
    <property type="match status" value="1"/>
</dbReference>
<dbReference type="NCBIfam" id="TIGR00745">
    <property type="entry name" value="apbA_panE"/>
    <property type="match status" value="1"/>
</dbReference>
<dbReference type="Gene3D" id="1.10.1040.10">
    <property type="entry name" value="N-(1-d-carboxylethyl)-l-norvaline Dehydrogenase, domain 2"/>
    <property type="match status" value="1"/>
</dbReference>
<organism evidence="14 15">
    <name type="scientific">Alkalicoccobacillus plakortidis</name>
    <dbReference type="NCBI Taxonomy" id="444060"/>
    <lineage>
        <taxon>Bacteria</taxon>
        <taxon>Bacillati</taxon>
        <taxon>Bacillota</taxon>
        <taxon>Bacilli</taxon>
        <taxon>Bacillales</taxon>
        <taxon>Bacillaceae</taxon>
        <taxon>Alkalicoccobacillus</taxon>
    </lineage>
</organism>
<reference evidence="14" key="1">
    <citation type="submission" date="2022-06" db="EMBL/GenBank/DDBJ databases">
        <title>Alkalicoccobacillus porphyridii sp. nov., isolated from a marine red alga, Porphyridium purpureum and reclassification of Shouchella plakortidis and Shouchella gibsonii as Alkalicoccobacillus plakortidis comb. nov. and Alkalicoccobacillus gibsonii comb. nov.</title>
        <authorList>
            <person name="Kim K.H."/>
            <person name="Lee J.K."/>
            <person name="Han D.M."/>
            <person name="Baek J.H."/>
            <person name="Jeon C.O."/>
        </authorList>
    </citation>
    <scope>NUCLEOTIDE SEQUENCE</scope>
    <source>
        <strain evidence="14">DSM 19153</strain>
    </source>
</reference>
<dbReference type="Proteomes" id="UP001203665">
    <property type="component" value="Unassembled WGS sequence"/>
</dbReference>
<dbReference type="InterPro" id="IPR050838">
    <property type="entry name" value="Ketopantoate_reductase"/>
</dbReference>
<comment type="function">
    <text evidence="1 11">Catalyzes the NADPH-dependent reduction of ketopantoate into pantoic acid.</text>
</comment>
<dbReference type="PANTHER" id="PTHR43765">
    <property type="entry name" value="2-DEHYDROPANTOATE 2-REDUCTASE-RELATED"/>
    <property type="match status" value="1"/>
</dbReference>
<feature type="domain" description="Ketopantoate reductase N-terminal" evidence="12">
    <location>
        <begin position="4"/>
        <end position="150"/>
    </location>
</feature>
<evidence type="ECO:0000256" key="6">
    <source>
        <dbReference type="ARBA" id="ARBA00022655"/>
    </source>
</evidence>
<dbReference type="Gene3D" id="3.40.50.720">
    <property type="entry name" value="NAD(P)-binding Rossmann-like Domain"/>
    <property type="match status" value="1"/>
</dbReference>
<dbReference type="SUPFAM" id="SSF48179">
    <property type="entry name" value="6-phosphogluconate dehydrogenase C-terminal domain-like"/>
    <property type="match status" value="1"/>
</dbReference>
<evidence type="ECO:0000259" key="13">
    <source>
        <dbReference type="Pfam" id="PF08546"/>
    </source>
</evidence>
<evidence type="ECO:0000256" key="7">
    <source>
        <dbReference type="ARBA" id="ARBA00022857"/>
    </source>
</evidence>
<proteinExistence type="inferred from homology"/>
<evidence type="ECO:0000256" key="9">
    <source>
        <dbReference type="ARBA" id="ARBA00032024"/>
    </source>
</evidence>
<keyword evidence="7 11" id="KW-0521">NADP</keyword>
<evidence type="ECO:0000256" key="1">
    <source>
        <dbReference type="ARBA" id="ARBA00002919"/>
    </source>
</evidence>
<protein>
    <recommendedName>
        <fullName evidence="5 11">2-dehydropantoate 2-reductase</fullName>
        <ecNumber evidence="4 11">1.1.1.169</ecNumber>
    </recommendedName>
    <alternativeName>
        <fullName evidence="9 11">Ketopantoate reductase</fullName>
    </alternativeName>
</protein>
<dbReference type="InterPro" id="IPR013752">
    <property type="entry name" value="KPA_reductase"/>
</dbReference>
<evidence type="ECO:0000256" key="10">
    <source>
        <dbReference type="ARBA" id="ARBA00048793"/>
    </source>
</evidence>
<dbReference type="EMBL" id="JAMQJY010000001">
    <property type="protein sequence ID" value="MCM2674834.1"/>
    <property type="molecule type" value="Genomic_DNA"/>
</dbReference>
<keyword evidence="6 11" id="KW-0566">Pantothenate biosynthesis</keyword>
<comment type="caution">
    <text evidence="14">The sequence shown here is derived from an EMBL/GenBank/DDBJ whole genome shotgun (WGS) entry which is preliminary data.</text>
</comment>
<sequence length="300" mass="33988">MKLMIIGGGAIGLLTAAYLKQVIEEVTLCTRTKKQANEINEHGLTLINNNKKRNIAINSIDLNNAPLEEADVLIFTVKSYDLHHVLKQIEPQRRKHQSYLFLQNGMSHVEEANRLADIHIGFGTISHGAIRESLTNVRHTGIGELNWSYFQEESVALNKVMHTISQSDFPVKKEDDWQSLLWSKLLVNVCINPLTALTGVQNGELILSIELKQMMRAVFEEAFQLHPLQIGKEQHWQNVLNICEQTKENQSSMLVDIKAGRQTEVDSILGFLVRLSENLQVSIPIIHFLNKALINSEQNK</sequence>
<feature type="domain" description="Ketopantoate reductase C-terminal" evidence="13">
    <location>
        <begin position="176"/>
        <end position="291"/>
    </location>
</feature>
<dbReference type="EC" id="1.1.1.169" evidence="4 11"/>
<comment type="pathway">
    <text evidence="2 11">Cofactor biosynthesis; (R)-pantothenate biosynthesis; (R)-pantoate from 3-methyl-2-oxobutanoate: step 2/2.</text>
</comment>
<gene>
    <name evidence="14" type="ORF">NDM98_04475</name>
</gene>
<evidence type="ECO:0000256" key="4">
    <source>
        <dbReference type="ARBA" id="ARBA00013014"/>
    </source>
</evidence>